<keyword evidence="2" id="KW-0687">Ribonucleoprotein</keyword>
<evidence type="ECO:0000313" key="3">
    <source>
        <dbReference type="Proteomes" id="UP000190162"/>
    </source>
</evidence>
<proteinExistence type="predicted"/>
<dbReference type="PROSITE" id="PS51186">
    <property type="entry name" value="GNAT"/>
    <property type="match status" value="1"/>
</dbReference>
<dbReference type="Pfam" id="PF00583">
    <property type="entry name" value="Acetyltransf_1"/>
    <property type="match status" value="1"/>
</dbReference>
<dbReference type="SUPFAM" id="SSF55729">
    <property type="entry name" value="Acyl-CoA N-acyltransferases (Nat)"/>
    <property type="match status" value="1"/>
</dbReference>
<dbReference type="EMBL" id="FUXU01000024">
    <property type="protein sequence ID" value="SKA54865.1"/>
    <property type="molecule type" value="Genomic_DNA"/>
</dbReference>
<reference evidence="3" key="1">
    <citation type="submission" date="2017-02" db="EMBL/GenBank/DDBJ databases">
        <authorList>
            <person name="Varghese N."/>
            <person name="Submissions S."/>
        </authorList>
    </citation>
    <scope>NUCLEOTIDE SEQUENCE [LARGE SCALE GENOMIC DNA]</scope>
    <source>
        <strain evidence="3">DSM 22720</strain>
    </source>
</reference>
<gene>
    <name evidence="2" type="ORF">SAMN02745132_02230</name>
</gene>
<keyword evidence="2" id="KW-0689">Ribosomal protein</keyword>
<dbReference type="OrthoDB" id="9799092at2"/>
<dbReference type="Proteomes" id="UP000190162">
    <property type="component" value="Unassembled WGS sequence"/>
</dbReference>
<dbReference type="InterPro" id="IPR000182">
    <property type="entry name" value="GNAT_dom"/>
</dbReference>
<dbReference type="InterPro" id="IPR016181">
    <property type="entry name" value="Acyl_CoA_acyltransferase"/>
</dbReference>
<evidence type="ECO:0000259" key="1">
    <source>
        <dbReference type="PROSITE" id="PS51186"/>
    </source>
</evidence>
<organism evidence="2 3">
    <name type="scientific">Enterovibrio nigricans DSM 22720</name>
    <dbReference type="NCBI Taxonomy" id="1121868"/>
    <lineage>
        <taxon>Bacteria</taxon>
        <taxon>Pseudomonadati</taxon>
        <taxon>Pseudomonadota</taxon>
        <taxon>Gammaproteobacteria</taxon>
        <taxon>Vibrionales</taxon>
        <taxon>Vibrionaceae</taxon>
        <taxon>Enterovibrio</taxon>
    </lineage>
</organism>
<evidence type="ECO:0000313" key="2">
    <source>
        <dbReference type="EMBL" id="SKA54865.1"/>
    </source>
</evidence>
<feature type="domain" description="N-acetyltransferase" evidence="1">
    <location>
        <begin position="6"/>
        <end position="164"/>
    </location>
</feature>
<dbReference type="Gene3D" id="3.40.630.30">
    <property type="match status" value="1"/>
</dbReference>
<sequence length="164" mass="18669">MSNREYLIREATREDVPTLLALEQFLIEAERACNATMKPENIKYYDFDSLISNDDVCLLVIEKDGAIIGAGFGQIRSSNPALNHDVDCYLDFMYVDPRYRGQGINRLVIEHLFAWSQARSVTDFYLRVYAENTAAIRAYEKLGFTPNVLEMKLNLGDGDKEVGD</sequence>
<protein>
    <submittedName>
        <fullName evidence="2">Ribosomal protein S18 acetylase RimI</fullName>
    </submittedName>
</protein>
<dbReference type="GO" id="GO:0005840">
    <property type="term" value="C:ribosome"/>
    <property type="evidence" value="ECO:0007669"/>
    <property type="project" value="UniProtKB-KW"/>
</dbReference>
<dbReference type="PANTHER" id="PTHR43072:SF60">
    <property type="entry name" value="L-2,4-DIAMINOBUTYRIC ACID ACETYLTRANSFERASE"/>
    <property type="match status" value="1"/>
</dbReference>
<dbReference type="GO" id="GO:0016747">
    <property type="term" value="F:acyltransferase activity, transferring groups other than amino-acyl groups"/>
    <property type="evidence" value="ECO:0007669"/>
    <property type="project" value="InterPro"/>
</dbReference>
<dbReference type="PANTHER" id="PTHR43072">
    <property type="entry name" value="N-ACETYLTRANSFERASE"/>
    <property type="match status" value="1"/>
</dbReference>
<dbReference type="RefSeq" id="WP_078752591.1">
    <property type="nucleotide sequence ID" value="NZ_FUXU01000024.1"/>
</dbReference>
<dbReference type="AlphaFoldDB" id="A0A1T4UQF5"/>
<dbReference type="CDD" id="cd04301">
    <property type="entry name" value="NAT_SF"/>
    <property type="match status" value="1"/>
</dbReference>
<name>A0A1T4UQF5_9GAMM</name>
<keyword evidence="3" id="KW-1185">Reference proteome</keyword>
<accession>A0A1T4UQF5</accession>